<dbReference type="SUPFAM" id="SSF103473">
    <property type="entry name" value="MFS general substrate transporter"/>
    <property type="match status" value="1"/>
</dbReference>
<proteinExistence type="predicted"/>
<feature type="region of interest" description="Disordered" evidence="6">
    <location>
        <begin position="587"/>
        <end position="609"/>
    </location>
</feature>
<evidence type="ECO:0000259" key="8">
    <source>
        <dbReference type="PROSITE" id="PS50850"/>
    </source>
</evidence>
<evidence type="ECO:0000256" key="7">
    <source>
        <dbReference type="SAM" id="Phobius"/>
    </source>
</evidence>
<dbReference type="PROSITE" id="PS00216">
    <property type="entry name" value="SUGAR_TRANSPORT_1"/>
    <property type="match status" value="1"/>
</dbReference>
<dbReference type="InterPro" id="IPR010573">
    <property type="entry name" value="MFS_Str1/Tri12-like"/>
</dbReference>
<evidence type="ECO:0000256" key="6">
    <source>
        <dbReference type="SAM" id="MobiDB-lite"/>
    </source>
</evidence>
<dbReference type="EMBL" id="KN847317">
    <property type="protein sequence ID" value="KIW59745.1"/>
    <property type="molecule type" value="Genomic_DNA"/>
</dbReference>
<dbReference type="PANTHER" id="PTHR23501">
    <property type="entry name" value="MAJOR FACILITATOR SUPERFAMILY"/>
    <property type="match status" value="1"/>
</dbReference>
<feature type="transmembrane region" description="Helical" evidence="7">
    <location>
        <begin position="259"/>
        <end position="278"/>
    </location>
</feature>
<evidence type="ECO:0000256" key="1">
    <source>
        <dbReference type="ARBA" id="ARBA00004141"/>
    </source>
</evidence>
<evidence type="ECO:0000256" key="2">
    <source>
        <dbReference type="ARBA" id="ARBA00022448"/>
    </source>
</evidence>
<keyword evidence="4 7" id="KW-1133">Transmembrane helix</keyword>
<feature type="region of interest" description="Disordered" evidence="6">
    <location>
        <begin position="1"/>
        <end position="23"/>
    </location>
</feature>
<dbReference type="GeneID" id="25321924"/>
<comment type="subcellular location">
    <subcellularLocation>
        <location evidence="1">Membrane</location>
        <topology evidence="1">Multi-pass membrane protein</topology>
    </subcellularLocation>
</comment>
<dbReference type="RefSeq" id="XP_013320329.1">
    <property type="nucleotide sequence ID" value="XM_013464875.1"/>
</dbReference>
<feature type="transmembrane region" description="Helical" evidence="7">
    <location>
        <begin position="370"/>
        <end position="388"/>
    </location>
</feature>
<evidence type="ECO:0000313" key="10">
    <source>
        <dbReference type="Proteomes" id="UP000054342"/>
    </source>
</evidence>
<keyword evidence="10" id="KW-1185">Reference proteome</keyword>
<dbReference type="InterPro" id="IPR036259">
    <property type="entry name" value="MFS_trans_sf"/>
</dbReference>
<feature type="transmembrane region" description="Helical" evidence="7">
    <location>
        <begin position="395"/>
        <end position="414"/>
    </location>
</feature>
<feature type="transmembrane region" description="Helical" evidence="7">
    <location>
        <begin position="187"/>
        <end position="206"/>
    </location>
</feature>
<feature type="domain" description="Major facilitator superfamily (MFS) profile" evidence="8">
    <location>
        <begin position="63"/>
        <end position="569"/>
    </location>
</feature>
<feature type="transmembrane region" description="Helical" evidence="7">
    <location>
        <begin position="218"/>
        <end position="238"/>
    </location>
</feature>
<dbReference type="OrthoDB" id="2587356at2759"/>
<name>A0A0D2EYH0_9EURO</name>
<dbReference type="Gene3D" id="1.20.1250.20">
    <property type="entry name" value="MFS general substrate transporter like domains"/>
    <property type="match status" value="1"/>
</dbReference>
<feature type="transmembrane region" description="Helical" evidence="7">
    <location>
        <begin position="545"/>
        <end position="565"/>
    </location>
</feature>
<gene>
    <name evidence="9" type="ORF">PV05_00016</name>
</gene>
<feature type="transmembrane region" description="Helical" evidence="7">
    <location>
        <begin position="420"/>
        <end position="441"/>
    </location>
</feature>
<evidence type="ECO:0000313" key="9">
    <source>
        <dbReference type="EMBL" id="KIW59745.1"/>
    </source>
</evidence>
<dbReference type="InterPro" id="IPR020846">
    <property type="entry name" value="MFS_dom"/>
</dbReference>
<sequence length="609" mass="65086">MGAEIVQQENIEGISPVGEQKPARGKIGEEVLDPHIHDDHGDPHRAALDDVDAEGKVKATTWGAVFFLGITFISSLSFTLNSFASIATLVAMELQGNLNNVNWVAGGFSLGGSVAFALAGGFSDYLGRKDIIVTGQIFLLIGHLVGATAQTFNQIIAAMTILGVGTGMTFVIYAGISEILPNKWRSFGIATTEINLAVLGTFGPLMGRGLAENATWRWLFILGEIAGLIAIVGTVIFYRPPRRIFQDRTKRQVLYELDYLGIFLYTAGVTVFLLGLGWPGTQYPWRSAAVIAPLTIGGVLFLCTFAWDFSGRAARPLFPYRLFRKFEEFTSLVIVMFSSGLAHIALTTFVPQQIAYVFTSNPITAGWYNVPSGVGGLIGGALLGSLVPRIKHIPLQLLVANAIQALGCGLLALITPDRTAGGLVIQGIANISFPWTIVIGYSTVGLHVPQRDIGLSYGLLGAVRYLGGAVGSTIFNTVLTARVPKAVPKKVAEAVIPLGYPVADVGKLIAAISSRKASNVASIPGEVVAAAREAIRWGYSEAFSYVWYASIPFFVIACVASLFVLDPSPYFTNHTAVEVDDKGIAGGLRHGHHPDKGTAQELQKLETHA</sequence>
<keyword evidence="5 7" id="KW-0472">Membrane</keyword>
<feature type="transmembrane region" description="Helical" evidence="7">
    <location>
        <begin position="453"/>
        <end position="475"/>
    </location>
</feature>
<feature type="transmembrane region" description="Helical" evidence="7">
    <location>
        <begin position="65"/>
        <end position="89"/>
    </location>
</feature>
<evidence type="ECO:0000256" key="4">
    <source>
        <dbReference type="ARBA" id="ARBA00022989"/>
    </source>
</evidence>
<organism evidence="9 10">
    <name type="scientific">Exophiala xenobiotica</name>
    <dbReference type="NCBI Taxonomy" id="348802"/>
    <lineage>
        <taxon>Eukaryota</taxon>
        <taxon>Fungi</taxon>
        <taxon>Dikarya</taxon>
        <taxon>Ascomycota</taxon>
        <taxon>Pezizomycotina</taxon>
        <taxon>Eurotiomycetes</taxon>
        <taxon>Chaetothyriomycetidae</taxon>
        <taxon>Chaetothyriales</taxon>
        <taxon>Herpotrichiellaceae</taxon>
        <taxon>Exophiala</taxon>
    </lineage>
</organism>
<protein>
    <recommendedName>
        <fullName evidence="8">Major facilitator superfamily (MFS) profile domain-containing protein</fullName>
    </recommendedName>
</protein>
<evidence type="ECO:0000256" key="3">
    <source>
        <dbReference type="ARBA" id="ARBA00022692"/>
    </source>
</evidence>
<feature type="transmembrane region" description="Helical" evidence="7">
    <location>
        <begin position="131"/>
        <end position="149"/>
    </location>
</feature>
<keyword evidence="3 7" id="KW-0812">Transmembrane</keyword>
<dbReference type="Proteomes" id="UP000054342">
    <property type="component" value="Unassembled WGS sequence"/>
</dbReference>
<dbReference type="Pfam" id="PF06609">
    <property type="entry name" value="TRI12"/>
    <property type="match status" value="1"/>
</dbReference>
<feature type="transmembrane region" description="Helical" evidence="7">
    <location>
        <begin position="290"/>
        <end position="309"/>
    </location>
</feature>
<dbReference type="AlphaFoldDB" id="A0A0D2EYH0"/>
<feature type="transmembrane region" description="Helical" evidence="7">
    <location>
        <begin position="101"/>
        <end position="119"/>
    </location>
</feature>
<feature type="transmembrane region" description="Helical" evidence="7">
    <location>
        <begin position="329"/>
        <end position="350"/>
    </location>
</feature>
<accession>A0A0D2EYH0</accession>
<keyword evidence="2" id="KW-0813">Transport</keyword>
<feature type="compositionally biased region" description="Basic and acidic residues" evidence="6">
    <location>
        <begin position="594"/>
        <end position="609"/>
    </location>
</feature>
<reference evidence="9 10" key="1">
    <citation type="submission" date="2015-01" db="EMBL/GenBank/DDBJ databases">
        <title>The Genome Sequence of Exophiala xenobiotica CBS118157.</title>
        <authorList>
            <consortium name="The Broad Institute Genomics Platform"/>
            <person name="Cuomo C."/>
            <person name="de Hoog S."/>
            <person name="Gorbushina A."/>
            <person name="Stielow B."/>
            <person name="Teixiera M."/>
            <person name="Abouelleil A."/>
            <person name="Chapman S.B."/>
            <person name="Priest M."/>
            <person name="Young S.K."/>
            <person name="Wortman J."/>
            <person name="Nusbaum C."/>
            <person name="Birren B."/>
        </authorList>
    </citation>
    <scope>NUCLEOTIDE SEQUENCE [LARGE SCALE GENOMIC DNA]</scope>
    <source>
        <strain evidence="9 10">CBS 118157</strain>
    </source>
</reference>
<dbReference type="InterPro" id="IPR005829">
    <property type="entry name" value="Sugar_transporter_CS"/>
</dbReference>
<feature type="transmembrane region" description="Helical" evidence="7">
    <location>
        <begin position="155"/>
        <end position="175"/>
    </location>
</feature>
<dbReference type="PROSITE" id="PS50850">
    <property type="entry name" value="MFS"/>
    <property type="match status" value="1"/>
</dbReference>
<dbReference type="PANTHER" id="PTHR23501:SF109">
    <property type="entry name" value="MAJOR FACILITATOR SUPERFAMILY (MFS) PROFILE DOMAIN-CONTAINING PROTEIN-RELATED"/>
    <property type="match status" value="1"/>
</dbReference>
<dbReference type="GO" id="GO:0022857">
    <property type="term" value="F:transmembrane transporter activity"/>
    <property type="evidence" value="ECO:0007669"/>
    <property type="project" value="InterPro"/>
</dbReference>
<evidence type="ECO:0000256" key="5">
    <source>
        <dbReference type="ARBA" id="ARBA00023136"/>
    </source>
</evidence>
<dbReference type="HOGENOM" id="CLU_000960_25_2_1"/>
<dbReference type="GO" id="GO:0005886">
    <property type="term" value="C:plasma membrane"/>
    <property type="evidence" value="ECO:0007669"/>
    <property type="project" value="TreeGrafter"/>
</dbReference>